<dbReference type="PANTHER" id="PTHR31111:SF98">
    <property type="entry name" value="F-BOX ASSOCIATED UBIQUITINATION EFFECTOR FAMILY PROTEIN-RELATED"/>
    <property type="match status" value="1"/>
</dbReference>
<dbReference type="Proteomes" id="UP000886595">
    <property type="component" value="Unassembled WGS sequence"/>
</dbReference>
<dbReference type="InterPro" id="IPR017451">
    <property type="entry name" value="F-box-assoc_interact_dom"/>
</dbReference>
<dbReference type="SMART" id="SM00256">
    <property type="entry name" value="FBOX"/>
    <property type="match status" value="1"/>
</dbReference>
<dbReference type="AlphaFoldDB" id="A0A8X7WMG4"/>
<dbReference type="OrthoDB" id="687122at2759"/>
<keyword evidence="3" id="KW-1185">Reference proteome</keyword>
<name>A0A8X7WMG4_BRACI</name>
<evidence type="ECO:0000313" key="3">
    <source>
        <dbReference type="Proteomes" id="UP000886595"/>
    </source>
</evidence>
<dbReference type="Pfam" id="PF08268">
    <property type="entry name" value="FBA_3"/>
    <property type="match status" value="1"/>
</dbReference>
<dbReference type="SUPFAM" id="SSF50965">
    <property type="entry name" value="Galactose oxidase, central domain"/>
    <property type="match status" value="1"/>
</dbReference>
<evidence type="ECO:0000259" key="1">
    <source>
        <dbReference type="PROSITE" id="PS50181"/>
    </source>
</evidence>
<dbReference type="PANTHER" id="PTHR31111">
    <property type="entry name" value="BNAA05G37150D PROTEIN-RELATED"/>
    <property type="match status" value="1"/>
</dbReference>
<dbReference type="Gene3D" id="1.20.1280.50">
    <property type="match status" value="1"/>
</dbReference>
<dbReference type="InterPro" id="IPR036047">
    <property type="entry name" value="F-box-like_dom_sf"/>
</dbReference>
<comment type="caution">
    <text evidence="2">The sequence shown here is derived from an EMBL/GenBank/DDBJ whole genome shotgun (WGS) entry which is preliminary data.</text>
</comment>
<dbReference type="CDD" id="cd22157">
    <property type="entry name" value="F-box_AtFBW1-like"/>
    <property type="match status" value="1"/>
</dbReference>
<dbReference type="Pfam" id="PF00646">
    <property type="entry name" value="F-box"/>
    <property type="match status" value="1"/>
</dbReference>
<dbReference type="InterPro" id="IPR013187">
    <property type="entry name" value="F-box-assoc_dom_typ3"/>
</dbReference>
<dbReference type="InterPro" id="IPR001810">
    <property type="entry name" value="F-box_dom"/>
</dbReference>
<gene>
    <name evidence="2" type="ORF">Bca52824_003312</name>
</gene>
<proteinExistence type="predicted"/>
<evidence type="ECO:0000313" key="2">
    <source>
        <dbReference type="EMBL" id="KAG2332132.1"/>
    </source>
</evidence>
<dbReference type="EMBL" id="JAAMPC010000001">
    <property type="protein sequence ID" value="KAG2332132.1"/>
    <property type="molecule type" value="Genomic_DNA"/>
</dbReference>
<dbReference type="NCBIfam" id="TIGR01640">
    <property type="entry name" value="F_box_assoc_1"/>
    <property type="match status" value="1"/>
</dbReference>
<reference evidence="2 3" key="1">
    <citation type="submission" date="2020-02" db="EMBL/GenBank/DDBJ databases">
        <authorList>
            <person name="Ma Q."/>
            <person name="Huang Y."/>
            <person name="Song X."/>
            <person name="Pei D."/>
        </authorList>
    </citation>
    <scope>NUCLEOTIDE SEQUENCE [LARGE SCALE GENOMIC DNA]</scope>
    <source>
        <strain evidence="2">Sxm20200214</strain>
        <tissue evidence="2">Leaf</tissue>
    </source>
</reference>
<protein>
    <recommendedName>
        <fullName evidence="1">F-box domain-containing protein</fullName>
    </recommendedName>
</protein>
<accession>A0A8X7WMG4</accession>
<dbReference type="InterPro" id="IPR011043">
    <property type="entry name" value="Gal_Oxase/kelch_b-propeller"/>
</dbReference>
<sequence>MELLVADAGNSTTTIPVDLVVEIISLLPAKSIIRFQSVSKQWFSIIRSKDLVDTFLARSNTRPHLLLALELFSPGKPPLFFSVINEKTSTAIARHDMTHSTGIYYHFSSRPVNGFVCFTGIFSSMAVSNTIIVFNPITRQTVILPDVRNNGRKVCELLGYDPVEDQYKVLCVMMCLSDQREHYVCTVSSTQKQEWRKIDSTTVDNYPCVFQGICINGAIYYGGVGESNIVRFDVRSERIRLIKAPEASDISRTWYSTLVNYNGRLGGVEFDYYIQEIKLWILEDVEKQEWSSATFKYPYEWKGFGCHLESNGVIHTGELMHMYSAMIRQFHKEETRQGQMRFVMMEEIQQNPKTLFCRRFYFICWKTKKWLSFAKEQCNADHEEPMNMRAYV</sequence>
<dbReference type="PROSITE" id="PS50181">
    <property type="entry name" value="FBOX"/>
    <property type="match status" value="1"/>
</dbReference>
<feature type="domain" description="F-box" evidence="1">
    <location>
        <begin position="9"/>
        <end position="55"/>
    </location>
</feature>
<organism evidence="2 3">
    <name type="scientific">Brassica carinata</name>
    <name type="common">Ethiopian mustard</name>
    <name type="synonym">Abyssinian cabbage</name>
    <dbReference type="NCBI Taxonomy" id="52824"/>
    <lineage>
        <taxon>Eukaryota</taxon>
        <taxon>Viridiplantae</taxon>
        <taxon>Streptophyta</taxon>
        <taxon>Embryophyta</taxon>
        <taxon>Tracheophyta</taxon>
        <taxon>Spermatophyta</taxon>
        <taxon>Magnoliopsida</taxon>
        <taxon>eudicotyledons</taxon>
        <taxon>Gunneridae</taxon>
        <taxon>Pentapetalae</taxon>
        <taxon>rosids</taxon>
        <taxon>malvids</taxon>
        <taxon>Brassicales</taxon>
        <taxon>Brassicaceae</taxon>
        <taxon>Brassiceae</taxon>
        <taxon>Brassica</taxon>
    </lineage>
</organism>
<dbReference type="SUPFAM" id="SSF81383">
    <property type="entry name" value="F-box domain"/>
    <property type="match status" value="1"/>
</dbReference>